<dbReference type="InterPro" id="IPR001279">
    <property type="entry name" value="Metallo-B-lactamas"/>
</dbReference>
<dbReference type="SUPFAM" id="SSF56281">
    <property type="entry name" value="Metallo-hydrolase/oxidoreductase"/>
    <property type="match status" value="1"/>
</dbReference>
<evidence type="ECO:0000313" key="3">
    <source>
        <dbReference type="Proteomes" id="UP000250434"/>
    </source>
</evidence>
<dbReference type="InterPro" id="IPR050855">
    <property type="entry name" value="NDM-1-like"/>
</dbReference>
<feature type="domain" description="Metallo-beta-lactamase" evidence="1">
    <location>
        <begin position="22"/>
        <end position="215"/>
    </location>
</feature>
<dbReference type="Pfam" id="PF00753">
    <property type="entry name" value="Lactamase_B"/>
    <property type="match status" value="1"/>
</dbReference>
<dbReference type="RefSeq" id="WP_113697038.1">
    <property type="nucleotide sequence ID" value="NZ_CP015163.1"/>
</dbReference>
<organism evidence="2 3">
    <name type="scientific">Amycolatopsis albispora</name>
    <dbReference type="NCBI Taxonomy" id="1804986"/>
    <lineage>
        <taxon>Bacteria</taxon>
        <taxon>Bacillati</taxon>
        <taxon>Actinomycetota</taxon>
        <taxon>Actinomycetes</taxon>
        <taxon>Pseudonocardiales</taxon>
        <taxon>Pseudonocardiaceae</taxon>
        <taxon>Amycolatopsis</taxon>
    </lineage>
</organism>
<dbReference type="PANTHER" id="PTHR42951">
    <property type="entry name" value="METALLO-BETA-LACTAMASE DOMAIN-CONTAINING"/>
    <property type="match status" value="1"/>
</dbReference>
<sequence length="285" mass="31131">MTTEEVLADELVVLPNRNAELVPNIGIIGGRDAVLVVDTGMGPRNAEPVLEFATGFARGRELFLTTTHFHPDHAFGAQVFRGHATYLVNRAQAEDLAHRGAGYLEMFRGLGPSIAAQLDGVEIPVPDVVYEHGHTLDLGGREVRLRATGRAHSAGDQVVTVPDAGTMFTGDLVETGQFAIFPWFPPHDVAVSGTRWIGVVEGLIEEAPARVVPGHGDVGGGELLTEVRDYLHVLRDETWRRRDAGLPDDQIVAEVRELMITRRPDWRGREWIDTAVACFLAEHSG</sequence>
<name>A0A344LIU6_9PSEU</name>
<protein>
    <submittedName>
        <fullName evidence="2">MBL fold metallo-hydrolase</fullName>
    </submittedName>
</protein>
<dbReference type="AlphaFoldDB" id="A0A344LIU6"/>
<dbReference type="CDD" id="cd16282">
    <property type="entry name" value="metallo-hydrolase-like_MBL-fold"/>
    <property type="match status" value="1"/>
</dbReference>
<evidence type="ECO:0000313" key="2">
    <source>
        <dbReference type="EMBL" id="AXB47970.1"/>
    </source>
</evidence>
<dbReference type="InterPro" id="IPR036866">
    <property type="entry name" value="RibonucZ/Hydroxyglut_hydro"/>
</dbReference>
<dbReference type="PANTHER" id="PTHR42951:SF4">
    <property type="entry name" value="ACYL-COENZYME A THIOESTERASE MBLAC2"/>
    <property type="match status" value="1"/>
</dbReference>
<keyword evidence="2" id="KW-0378">Hydrolase</keyword>
<dbReference type="GO" id="GO:0016787">
    <property type="term" value="F:hydrolase activity"/>
    <property type="evidence" value="ECO:0007669"/>
    <property type="project" value="UniProtKB-KW"/>
</dbReference>
<dbReference type="Gene3D" id="3.60.15.10">
    <property type="entry name" value="Ribonuclease Z/Hydroxyacylglutathione hydrolase-like"/>
    <property type="match status" value="1"/>
</dbReference>
<dbReference type="EMBL" id="CP015163">
    <property type="protein sequence ID" value="AXB47970.1"/>
    <property type="molecule type" value="Genomic_DNA"/>
</dbReference>
<keyword evidence="3" id="KW-1185">Reference proteome</keyword>
<dbReference type="Proteomes" id="UP000250434">
    <property type="component" value="Chromosome"/>
</dbReference>
<dbReference type="SMART" id="SM00849">
    <property type="entry name" value="Lactamase_B"/>
    <property type="match status" value="1"/>
</dbReference>
<reference evidence="2 3" key="1">
    <citation type="submission" date="2016-04" db="EMBL/GenBank/DDBJ databases">
        <title>Complete genome sequence and analysis of deep-sea sediment isolate, Amycolatopsis sp. WP1.</title>
        <authorList>
            <person name="Wang H."/>
            <person name="Chen S."/>
            <person name="Wu Q."/>
        </authorList>
    </citation>
    <scope>NUCLEOTIDE SEQUENCE [LARGE SCALE GENOMIC DNA]</scope>
    <source>
        <strain evidence="2 3">WP1</strain>
    </source>
</reference>
<dbReference type="OrthoDB" id="2273115at2"/>
<evidence type="ECO:0000259" key="1">
    <source>
        <dbReference type="SMART" id="SM00849"/>
    </source>
</evidence>
<proteinExistence type="predicted"/>
<gene>
    <name evidence="2" type="ORF">A4R43_40595</name>
</gene>
<accession>A0A344LIU6</accession>
<dbReference type="KEGG" id="aab:A4R43_40595"/>